<dbReference type="Proteomes" id="UP001141806">
    <property type="component" value="Unassembled WGS sequence"/>
</dbReference>
<evidence type="ECO:0000313" key="1">
    <source>
        <dbReference type="EMBL" id="KAJ4972857.1"/>
    </source>
</evidence>
<accession>A0A9Q0KLR7</accession>
<dbReference type="AlphaFoldDB" id="A0A9Q0KLR7"/>
<dbReference type="EMBL" id="JAMYWD010000004">
    <property type="protein sequence ID" value="KAJ4972857.1"/>
    <property type="molecule type" value="Genomic_DNA"/>
</dbReference>
<sequence>MQVEVHQISRRLPINNISSVNSVPGNLAASIRVPSGVRIASDIPRVSNGGQGGSHGSAMAMVNAGLRVATGIRAVMNNDPVGLSNVLAMSFSGGDDAAATKTSLSLVNFNSVRRASDGSLWVPMREGMIDRLMEESAGNARGNSGLERPMDDLGNFLGFPSLETESVIKENKSKDSQEGPIRLVLMAGIALEERSGVGWIEIKGRDLLMLGFPSHTVFKVLEGLWVIIIQIQELQWGVLILDLLWEIGVLRLFSLE</sequence>
<name>A0A9Q0KLR7_9MAGN</name>
<organism evidence="1 2">
    <name type="scientific">Protea cynaroides</name>
    <dbReference type="NCBI Taxonomy" id="273540"/>
    <lineage>
        <taxon>Eukaryota</taxon>
        <taxon>Viridiplantae</taxon>
        <taxon>Streptophyta</taxon>
        <taxon>Embryophyta</taxon>
        <taxon>Tracheophyta</taxon>
        <taxon>Spermatophyta</taxon>
        <taxon>Magnoliopsida</taxon>
        <taxon>Proteales</taxon>
        <taxon>Proteaceae</taxon>
        <taxon>Protea</taxon>
    </lineage>
</organism>
<reference evidence="1" key="1">
    <citation type="journal article" date="2023" name="Plant J.">
        <title>The genome of the king protea, Protea cynaroides.</title>
        <authorList>
            <person name="Chang J."/>
            <person name="Duong T.A."/>
            <person name="Schoeman C."/>
            <person name="Ma X."/>
            <person name="Roodt D."/>
            <person name="Barker N."/>
            <person name="Li Z."/>
            <person name="Van de Peer Y."/>
            <person name="Mizrachi E."/>
        </authorList>
    </citation>
    <scope>NUCLEOTIDE SEQUENCE</scope>
    <source>
        <tissue evidence="1">Young leaves</tissue>
    </source>
</reference>
<comment type="caution">
    <text evidence="1">The sequence shown here is derived from an EMBL/GenBank/DDBJ whole genome shotgun (WGS) entry which is preliminary data.</text>
</comment>
<evidence type="ECO:0000313" key="2">
    <source>
        <dbReference type="Proteomes" id="UP001141806"/>
    </source>
</evidence>
<keyword evidence="2" id="KW-1185">Reference proteome</keyword>
<protein>
    <submittedName>
        <fullName evidence="1">Uncharacterized protein</fullName>
    </submittedName>
</protein>
<gene>
    <name evidence="1" type="ORF">NE237_006031</name>
</gene>
<proteinExistence type="predicted"/>